<evidence type="ECO:0000313" key="2">
    <source>
        <dbReference type="EMBL" id="AEI35873.1"/>
    </source>
</evidence>
<dbReference type="EMBL" id="CP002872">
    <property type="protein sequence ID" value="AEI35873.1"/>
    <property type="molecule type" value="Genomic_DNA"/>
</dbReference>
<accession>A0ABN3ZMG8</accession>
<feature type="transmembrane region" description="Helical" evidence="1">
    <location>
        <begin position="26"/>
        <end position="47"/>
    </location>
</feature>
<keyword evidence="1" id="KW-0472">Membrane</keyword>
<keyword evidence="1" id="KW-0812">Transmembrane</keyword>
<proteinExistence type="predicted"/>
<reference evidence="2" key="1">
    <citation type="submission" date="2011-05" db="EMBL/GenBank/DDBJ databases">
        <authorList>
            <person name="Kuske C.R."/>
            <person name="Challacombe J.F."/>
            <person name="Siddaramappa S."/>
            <person name="Petersen J.M."/>
            <person name="Bruce D.C."/>
        </authorList>
    </citation>
    <scope>NUCLEOTIDE SEQUENCE</scope>
    <source>
        <strain evidence="2">TX077308</strain>
    </source>
</reference>
<protein>
    <submittedName>
        <fullName evidence="2">Uncharacterized protein</fullName>
    </submittedName>
</protein>
<organism evidence="2 3">
    <name type="scientific">Francisella salina</name>
    <dbReference type="NCBI Taxonomy" id="573569"/>
    <lineage>
        <taxon>Bacteria</taxon>
        <taxon>Pseudomonadati</taxon>
        <taxon>Pseudomonadota</taxon>
        <taxon>Gammaproteobacteria</taxon>
        <taxon>Thiotrichales</taxon>
        <taxon>Francisellaceae</taxon>
        <taxon>Francisella</taxon>
    </lineage>
</organism>
<name>A0ABN3ZMG8_FRAST</name>
<keyword evidence="3" id="KW-1185">Reference proteome</keyword>
<gene>
    <name evidence="2" type="ordered locus">F7308_0946</name>
</gene>
<keyword evidence="1" id="KW-1133">Transmembrane helix</keyword>
<evidence type="ECO:0000313" key="3">
    <source>
        <dbReference type="Proteomes" id="UP000000490"/>
    </source>
</evidence>
<dbReference type="Proteomes" id="UP000000490">
    <property type="component" value="Chromosome"/>
</dbReference>
<sequence length="51" mass="5876">MIFLIFLTTFLSLIFAITNKHKLATTLFLVSLGLLLVVFIPHTIRYINIQL</sequence>
<evidence type="ECO:0000256" key="1">
    <source>
        <dbReference type="SAM" id="Phobius"/>
    </source>
</evidence>